<dbReference type="SMART" id="SM00382">
    <property type="entry name" value="AAA"/>
    <property type="match status" value="1"/>
</dbReference>
<dbReference type="GO" id="GO:0016887">
    <property type="term" value="F:ATP hydrolysis activity"/>
    <property type="evidence" value="ECO:0007669"/>
    <property type="project" value="InterPro"/>
</dbReference>
<evidence type="ECO:0000313" key="8">
    <source>
        <dbReference type="Proteomes" id="UP000260828"/>
    </source>
</evidence>
<protein>
    <submittedName>
        <fullName evidence="6">ABC transporter ATP-binding protein</fullName>
    </submittedName>
    <submittedName>
        <fullName evidence="5">Probable siderophore transport system ATP-binding protein YusV</fullName>
    </submittedName>
</protein>
<dbReference type="Pfam" id="PF00005">
    <property type="entry name" value="ABC_tran"/>
    <property type="match status" value="1"/>
</dbReference>
<reference evidence="5 7" key="1">
    <citation type="submission" date="2015-09" db="EMBL/GenBank/DDBJ databases">
        <authorList>
            <consortium name="Pathogen Informatics"/>
        </authorList>
    </citation>
    <scope>NUCLEOTIDE SEQUENCE [LARGE SCALE GENOMIC DNA]</scope>
    <source>
        <strain evidence="5 7">2789STDY5834939</strain>
    </source>
</reference>
<dbReference type="SUPFAM" id="SSF52540">
    <property type="entry name" value="P-loop containing nucleoside triphosphate hydrolases"/>
    <property type="match status" value="1"/>
</dbReference>
<keyword evidence="1" id="KW-0813">Transport</keyword>
<dbReference type="InterPro" id="IPR003439">
    <property type="entry name" value="ABC_transporter-like_ATP-bd"/>
</dbReference>
<dbReference type="CDD" id="cd03214">
    <property type="entry name" value="ABC_Iron-Siderophores_B12_Hemin"/>
    <property type="match status" value="1"/>
</dbReference>
<dbReference type="PROSITE" id="PS00211">
    <property type="entry name" value="ABC_TRANSPORTER_1"/>
    <property type="match status" value="1"/>
</dbReference>
<evidence type="ECO:0000313" key="5">
    <source>
        <dbReference type="EMBL" id="CUP90565.1"/>
    </source>
</evidence>
<dbReference type="InterPro" id="IPR017871">
    <property type="entry name" value="ABC_transporter-like_CS"/>
</dbReference>
<evidence type="ECO:0000313" key="7">
    <source>
        <dbReference type="Proteomes" id="UP000095765"/>
    </source>
</evidence>
<dbReference type="FunFam" id="3.40.50.300:FF:000134">
    <property type="entry name" value="Iron-enterobactin ABC transporter ATP-binding protein"/>
    <property type="match status" value="1"/>
</dbReference>
<organism evidence="5 7">
    <name type="scientific">Anaerotruncus colihominis</name>
    <dbReference type="NCBI Taxonomy" id="169435"/>
    <lineage>
        <taxon>Bacteria</taxon>
        <taxon>Bacillati</taxon>
        <taxon>Bacillota</taxon>
        <taxon>Clostridia</taxon>
        <taxon>Eubacteriales</taxon>
        <taxon>Oscillospiraceae</taxon>
        <taxon>Anaerotruncus</taxon>
    </lineage>
</organism>
<proteinExistence type="predicted"/>
<dbReference type="EMBL" id="CZBE01000016">
    <property type="protein sequence ID" value="CUP90565.1"/>
    <property type="molecule type" value="Genomic_DNA"/>
</dbReference>
<dbReference type="GO" id="GO:0005524">
    <property type="term" value="F:ATP binding"/>
    <property type="evidence" value="ECO:0007669"/>
    <property type="project" value="UniProtKB-KW"/>
</dbReference>
<accession>A0A174S565</accession>
<dbReference type="EMBL" id="QVME01000003">
    <property type="protein sequence ID" value="RGE68433.1"/>
    <property type="molecule type" value="Genomic_DNA"/>
</dbReference>
<sequence>MELRIEHLGFSYRKDRILRDISFYARGGEVTAIIGANAVGKSTLLKCISGILRAQGEILLDGQSVKGMSSTELTRRIGYLTQENPTQALLSVFEVVLLGRMASLPLKIPTEELEKVWAVMREVKIDGIAARGFHQLSGGQRRVVSIVQAIVREPEALLLDEPIANLDIQHQLEVLDLVRDYTRKKKTATVVTLHELNMAARYADRVVVLKDGMVYKQGIPKDVFTAEMVRQTYQVEAEITADRSGIPVVNPLFSVRTGEKM</sequence>
<feature type="domain" description="ABC transporter" evidence="4">
    <location>
        <begin position="3"/>
        <end position="236"/>
    </location>
</feature>
<dbReference type="Gene3D" id="3.40.50.300">
    <property type="entry name" value="P-loop containing nucleotide triphosphate hydrolases"/>
    <property type="match status" value="1"/>
</dbReference>
<reference evidence="6 8" key="2">
    <citation type="submission" date="2018-08" db="EMBL/GenBank/DDBJ databases">
        <title>A genome reference for cultivated species of the human gut microbiota.</title>
        <authorList>
            <person name="Zou Y."/>
            <person name="Xue W."/>
            <person name="Luo G."/>
        </authorList>
    </citation>
    <scope>NUCLEOTIDE SEQUENCE [LARGE SCALE GENOMIC DNA]</scope>
    <source>
        <strain evidence="6 8">TF05-12AC</strain>
    </source>
</reference>
<evidence type="ECO:0000256" key="2">
    <source>
        <dbReference type="ARBA" id="ARBA00022741"/>
    </source>
</evidence>
<dbReference type="InterPro" id="IPR027417">
    <property type="entry name" value="P-loop_NTPase"/>
</dbReference>
<evidence type="ECO:0000313" key="6">
    <source>
        <dbReference type="EMBL" id="RGE68433.1"/>
    </source>
</evidence>
<name>A0A174S565_9FIRM</name>
<keyword evidence="2" id="KW-0547">Nucleotide-binding</keyword>
<dbReference type="RefSeq" id="WP_055245449.1">
    <property type="nucleotide sequence ID" value="NZ_CABIWA010000010.1"/>
</dbReference>
<keyword evidence="3 5" id="KW-0067">ATP-binding</keyword>
<dbReference type="AlphaFoldDB" id="A0A174S565"/>
<evidence type="ECO:0000256" key="3">
    <source>
        <dbReference type="ARBA" id="ARBA00022840"/>
    </source>
</evidence>
<gene>
    <name evidence="5" type="primary">yusV_1</name>
    <name evidence="6" type="ORF">DXC40_08895</name>
    <name evidence="5" type="ORF">ERS852551_02334</name>
</gene>
<dbReference type="PANTHER" id="PTHR42794">
    <property type="entry name" value="HEMIN IMPORT ATP-BINDING PROTEIN HMUV"/>
    <property type="match status" value="1"/>
</dbReference>
<evidence type="ECO:0000256" key="1">
    <source>
        <dbReference type="ARBA" id="ARBA00022448"/>
    </source>
</evidence>
<dbReference type="InterPro" id="IPR003593">
    <property type="entry name" value="AAA+_ATPase"/>
</dbReference>
<dbReference type="PROSITE" id="PS50893">
    <property type="entry name" value="ABC_TRANSPORTER_2"/>
    <property type="match status" value="1"/>
</dbReference>
<dbReference type="OrthoDB" id="9799337at2"/>
<dbReference type="Proteomes" id="UP000095765">
    <property type="component" value="Unassembled WGS sequence"/>
</dbReference>
<evidence type="ECO:0000259" key="4">
    <source>
        <dbReference type="PROSITE" id="PS50893"/>
    </source>
</evidence>
<dbReference type="PANTHER" id="PTHR42794:SF2">
    <property type="entry name" value="ABC TRANSPORTER ATP-BINDING PROTEIN"/>
    <property type="match status" value="1"/>
</dbReference>
<dbReference type="Proteomes" id="UP000260828">
    <property type="component" value="Unassembled WGS sequence"/>
</dbReference>